<comment type="caution">
    <text evidence="3">The sequence shown here is derived from an EMBL/GenBank/DDBJ whole genome shotgun (WGS) entry which is preliminary data.</text>
</comment>
<name>A0AAW1MHQ8_POPJA</name>
<keyword evidence="4" id="KW-1185">Reference proteome</keyword>
<dbReference type="EMBL" id="JASPKY010000034">
    <property type="protein sequence ID" value="KAK9747074.1"/>
    <property type="molecule type" value="Genomic_DNA"/>
</dbReference>
<dbReference type="Proteomes" id="UP001458880">
    <property type="component" value="Unassembled WGS sequence"/>
</dbReference>
<dbReference type="AlphaFoldDB" id="A0AAW1MHQ8"/>
<feature type="region of interest" description="Disordered" evidence="1">
    <location>
        <begin position="437"/>
        <end position="460"/>
    </location>
</feature>
<accession>A0AAW1MHQ8</accession>
<proteinExistence type="predicted"/>
<evidence type="ECO:0000256" key="2">
    <source>
        <dbReference type="SAM" id="SignalP"/>
    </source>
</evidence>
<sequence length="474" mass="54633">MCTVRVRFMLLIAILSIEAAQCKSVKRNQKDISSPISNELSTDKRIKKPQTNKIGNTPKPPAILAIEILDPNENSTSKYKNHKRTVNSEVGYGYQPSNHFGVSDKPKLVYYKYSQHDIPAYKGNEYHSIANSQDVNAQRSIEYNSEKNVQYSSNGEQQHQNFAQYYQPGTMLFTTLDQNGHVNQLTSQEPKQHANQNIPVIYLKIYSNQLSNGALYPNLPDNHPYSNLNGVNLQSLLNNYLQNAYVTNDQNNQDVYAGHPQQNQQLYQAVGQNYQQDQNQDYYLTQPVEYHQGYQDQSHQYQYQEYQQPQQVAQVYQEVNSADNLPTQENYPDDAHTRVIFHSDNGGHFPEKPQYLKPNSVSSITGYKTQTGHIPHAQSYSSINFKPSQPDFTLNQQPQHEEQGYYYPNPSTGNYYSQNVIQGYQPQYTEQINHKSTDHETPYNYHAHPINSRKRNVRRPSLATTKVAKIKQEH</sequence>
<protein>
    <submittedName>
        <fullName evidence="3">Uncharacterized protein</fullName>
    </submittedName>
</protein>
<keyword evidence="2" id="KW-0732">Signal</keyword>
<reference evidence="3 4" key="1">
    <citation type="journal article" date="2024" name="BMC Genomics">
        <title>De novo assembly and annotation of Popillia japonica's genome with initial clues to its potential as an invasive pest.</title>
        <authorList>
            <person name="Cucini C."/>
            <person name="Boschi S."/>
            <person name="Funari R."/>
            <person name="Cardaioli E."/>
            <person name="Iannotti N."/>
            <person name="Marturano G."/>
            <person name="Paoli F."/>
            <person name="Bruttini M."/>
            <person name="Carapelli A."/>
            <person name="Frati F."/>
            <person name="Nardi F."/>
        </authorList>
    </citation>
    <scope>NUCLEOTIDE SEQUENCE [LARGE SCALE GENOMIC DNA]</scope>
    <source>
        <strain evidence="3">DMR45628</strain>
    </source>
</reference>
<evidence type="ECO:0000313" key="3">
    <source>
        <dbReference type="EMBL" id="KAK9747074.1"/>
    </source>
</evidence>
<organism evidence="3 4">
    <name type="scientific">Popillia japonica</name>
    <name type="common">Japanese beetle</name>
    <dbReference type="NCBI Taxonomy" id="7064"/>
    <lineage>
        <taxon>Eukaryota</taxon>
        <taxon>Metazoa</taxon>
        <taxon>Ecdysozoa</taxon>
        <taxon>Arthropoda</taxon>
        <taxon>Hexapoda</taxon>
        <taxon>Insecta</taxon>
        <taxon>Pterygota</taxon>
        <taxon>Neoptera</taxon>
        <taxon>Endopterygota</taxon>
        <taxon>Coleoptera</taxon>
        <taxon>Polyphaga</taxon>
        <taxon>Scarabaeiformia</taxon>
        <taxon>Scarabaeidae</taxon>
        <taxon>Rutelinae</taxon>
        <taxon>Popillia</taxon>
    </lineage>
</organism>
<evidence type="ECO:0000256" key="1">
    <source>
        <dbReference type="SAM" id="MobiDB-lite"/>
    </source>
</evidence>
<evidence type="ECO:0000313" key="4">
    <source>
        <dbReference type="Proteomes" id="UP001458880"/>
    </source>
</evidence>
<gene>
    <name evidence="3" type="ORF">QE152_g5573</name>
</gene>
<feature type="chain" id="PRO_5043407752" evidence="2">
    <location>
        <begin position="25"/>
        <end position="474"/>
    </location>
</feature>
<feature type="signal peptide" evidence="2">
    <location>
        <begin position="1"/>
        <end position="24"/>
    </location>
</feature>